<dbReference type="Pfam" id="PF14905">
    <property type="entry name" value="OMP_b-brl_3"/>
    <property type="match status" value="1"/>
</dbReference>
<dbReference type="GO" id="GO:0009279">
    <property type="term" value="C:cell outer membrane"/>
    <property type="evidence" value="ECO:0007669"/>
    <property type="project" value="UniProtKB-SubCell"/>
</dbReference>
<evidence type="ECO:0000256" key="4">
    <source>
        <dbReference type="SAM" id="SignalP"/>
    </source>
</evidence>
<evidence type="ECO:0000313" key="7">
    <source>
        <dbReference type="Proteomes" id="UP000266292"/>
    </source>
</evidence>
<dbReference type="InterPro" id="IPR037066">
    <property type="entry name" value="Plug_dom_sf"/>
</dbReference>
<organism evidence="6 7">
    <name type="scientific">Pontibacter actiniarum</name>
    <dbReference type="NCBI Taxonomy" id="323450"/>
    <lineage>
        <taxon>Bacteria</taxon>
        <taxon>Pseudomonadati</taxon>
        <taxon>Bacteroidota</taxon>
        <taxon>Cytophagia</taxon>
        <taxon>Cytophagales</taxon>
        <taxon>Hymenobacteraceae</taxon>
        <taxon>Pontibacter</taxon>
    </lineage>
</organism>
<dbReference type="KEGG" id="pact:CA264_03215"/>
<proteinExistence type="predicted"/>
<feature type="chain" id="PRO_5010985502" evidence="4">
    <location>
        <begin position="22"/>
        <end position="810"/>
    </location>
</feature>
<dbReference type="Proteomes" id="UP000266292">
    <property type="component" value="Chromosome"/>
</dbReference>
<evidence type="ECO:0000259" key="5">
    <source>
        <dbReference type="Pfam" id="PF14905"/>
    </source>
</evidence>
<name>A0A1X9YNQ3_9BACT</name>
<accession>A0A1X9YNQ3</accession>
<dbReference type="SUPFAM" id="SSF49464">
    <property type="entry name" value="Carboxypeptidase regulatory domain-like"/>
    <property type="match status" value="1"/>
</dbReference>
<gene>
    <name evidence="6" type="ORF">CA264_03215</name>
</gene>
<keyword evidence="2" id="KW-0472">Membrane</keyword>
<protein>
    <submittedName>
        <fullName evidence="6">TonB-dependent receptor</fullName>
    </submittedName>
</protein>
<sequence length="810" mass="91029">MKKMYLIVALLFMCCSSFVNAQTEGMLRGQVVEESGQAVGFTNVAVLEATTEKVVTGAIADMDGVFQIKTPAKGTYKLKVNGLGYLTFISPVFEVNSPGFSKDFGRLQVKPDTKTLSEVEVVTLRPTVTTEPDKMVVSVENTAMAEGNTAYDVLTKSPGVWVDQDGNIQLNGKGGVQVMLNGRRSYLSGKELQSLLQSMSAENLKNLELITNPSARYDAEGASGIININLKKGQDSGMNGSVYAGYQYNSLSTYTSGAEISHKKGKFNSFGSVNLNSRKRYRDMEMDRVFLGKDGSATEFDQTGYEQNERVDPSLRIGTDYDLNDRHSVGVMANLYYNSNSMSFDTESYLRNGKTQFIDAKNRNEGTYANGTFNLHYVGKLDTTGTTLSADLDYVHIGSEDEASFYNMYFTPPATTPDSVELLRNDNPTKYDIFSAKVDFTKKLGKKTSLELGAKASHVKSDNELRFYEVQDEREMFDTKRSNHFVYTEDIYAAYVSLNATLSDTWSLQAGLRAEQTESSGNSLTKKVKTDRSYLDFFPTLFVQQKVSDNYQIGYKYSRRINRPYYENLNPFIFYLDPYTYAQGNPLLKPQYINSFEMTHTLKQTYNLVLGYAVTQDYIGEIPEQDPETNTTVFQQRNINDLKSATATLVAPVKVSEKWEISNNVTGMYQEYTNITKDQQVIVKDQLSLIANTNHTLLLPKGIRLEAGANYQSAVVYGLYNVEPQWWLDAGLKRSFMDDKLSLALNVSDIFKSRVLKVDTELNGNINAIEQYQGQRGVRLNLRYRFSKGTKFEARKRNTNLDELNRTGGN</sequence>
<dbReference type="STRING" id="709015.GCA_000472485_00637"/>
<feature type="signal peptide" evidence="4">
    <location>
        <begin position="1"/>
        <end position="21"/>
    </location>
</feature>
<dbReference type="SUPFAM" id="SSF56935">
    <property type="entry name" value="Porins"/>
    <property type="match status" value="1"/>
</dbReference>
<evidence type="ECO:0000313" key="6">
    <source>
        <dbReference type="EMBL" id="ARS34528.1"/>
    </source>
</evidence>
<dbReference type="Gene3D" id="2.170.130.10">
    <property type="entry name" value="TonB-dependent receptor, plug domain"/>
    <property type="match status" value="1"/>
</dbReference>
<dbReference type="EMBL" id="CP021235">
    <property type="protein sequence ID" value="ARS34528.1"/>
    <property type="molecule type" value="Genomic_DNA"/>
</dbReference>
<dbReference type="AlphaFoldDB" id="A0A1X9YNQ3"/>
<dbReference type="OrthoDB" id="905812at2"/>
<keyword evidence="4" id="KW-0732">Signal</keyword>
<evidence type="ECO:0000256" key="1">
    <source>
        <dbReference type="ARBA" id="ARBA00004442"/>
    </source>
</evidence>
<dbReference type="InterPro" id="IPR008969">
    <property type="entry name" value="CarboxyPept-like_regulatory"/>
</dbReference>
<keyword evidence="3" id="KW-0998">Cell outer membrane</keyword>
<dbReference type="PANTHER" id="PTHR40980:SF4">
    <property type="entry name" value="TONB-DEPENDENT RECEPTOR-LIKE BETA-BARREL DOMAIN-CONTAINING PROTEIN"/>
    <property type="match status" value="1"/>
</dbReference>
<dbReference type="Pfam" id="PF13620">
    <property type="entry name" value="CarboxypepD_reg"/>
    <property type="match status" value="1"/>
</dbReference>
<dbReference type="Gene3D" id="2.40.170.20">
    <property type="entry name" value="TonB-dependent receptor, beta-barrel domain"/>
    <property type="match status" value="1"/>
</dbReference>
<dbReference type="RefSeq" id="WP_025604540.1">
    <property type="nucleotide sequence ID" value="NZ_CP021235.1"/>
</dbReference>
<dbReference type="InterPro" id="IPR036942">
    <property type="entry name" value="Beta-barrel_TonB_sf"/>
</dbReference>
<comment type="subcellular location">
    <subcellularLocation>
        <location evidence="1">Cell outer membrane</location>
    </subcellularLocation>
</comment>
<dbReference type="InterPro" id="IPR041700">
    <property type="entry name" value="OMP_b-brl_3"/>
</dbReference>
<keyword evidence="7" id="KW-1185">Reference proteome</keyword>
<reference evidence="7" key="1">
    <citation type="submission" date="2017-05" db="EMBL/GenBank/DDBJ databases">
        <authorList>
            <person name="Ray J."/>
            <person name="Price M."/>
            <person name="Deutschbauer A."/>
        </authorList>
    </citation>
    <scope>NUCLEOTIDE SEQUENCE [LARGE SCALE GENOMIC DNA]</scope>
    <source>
        <strain evidence="7">DSM 19842</strain>
    </source>
</reference>
<feature type="domain" description="Outer membrane protein beta-barrel" evidence="5">
    <location>
        <begin position="380"/>
        <end position="784"/>
    </location>
</feature>
<dbReference type="PANTHER" id="PTHR40980">
    <property type="entry name" value="PLUG DOMAIN-CONTAINING PROTEIN"/>
    <property type="match status" value="1"/>
</dbReference>
<evidence type="ECO:0000256" key="3">
    <source>
        <dbReference type="ARBA" id="ARBA00023237"/>
    </source>
</evidence>
<keyword evidence="6" id="KW-0675">Receptor</keyword>
<evidence type="ECO:0000256" key="2">
    <source>
        <dbReference type="ARBA" id="ARBA00023136"/>
    </source>
</evidence>